<dbReference type="AlphaFoldDB" id="A0A9P8PZU5"/>
<dbReference type="Proteomes" id="UP000774326">
    <property type="component" value="Unassembled WGS sequence"/>
</dbReference>
<feature type="region of interest" description="Disordered" evidence="1">
    <location>
        <begin position="21"/>
        <end position="57"/>
    </location>
</feature>
<dbReference type="EMBL" id="JAEUBG010004437">
    <property type="protein sequence ID" value="KAH3681383.1"/>
    <property type="molecule type" value="Genomic_DNA"/>
</dbReference>
<feature type="region of interest" description="Disordered" evidence="1">
    <location>
        <begin position="74"/>
        <end position="115"/>
    </location>
</feature>
<keyword evidence="3" id="KW-1185">Reference proteome</keyword>
<protein>
    <submittedName>
        <fullName evidence="2">Uncharacterized protein</fullName>
    </submittedName>
</protein>
<accession>A0A9P8PZU5</accession>
<feature type="compositionally biased region" description="Polar residues" evidence="1">
    <location>
        <begin position="26"/>
        <end position="51"/>
    </location>
</feature>
<proteinExistence type="predicted"/>
<gene>
    <name evidence="2" type="ORF">WICPIJ_007652</name>
</gene>
<evidence type="ECO:0000313" key="3">
    <source>
        <dbReference type="Proteomes" id="UP000774326"/>
    </source>
</evidence>
<dbReference type="OrthoDB" id="3980989at2759"/>
<reference evidence="2" key="2">
    <citation type="submission" date="2021-01" db="EMBL/GenBank/DDBJ databases">
        <authorList>
            <person name="Schikora-Tamarit M.A."/>
        </authorList>
    </citation>
    <scope>NUCLEOTIDE SEQUENCE</scope>
    <source>
        <strain evidence="2">CBS2887</strain>
    </source>
</reference>
<reference evidence="2" key="1">
    <citation type="journal article" date="2021" name="Open Biol.">
        <title>Shared evolutionary footprints suggest mitochondrial oxidative damage underlies multiple complex I losses in fungi.</title>
        <authorList>
            <person name="Schikora-Tamarit M.A."/>
            <person name="Marcet-Houben M."/>
            <person name="Nosek J."/>
            <person name="Gabaldon T."/>
        </authorList>
    </citation>
    <scope>NUCLEOTIDE SEQUENCE</scope>
    <source>
        <strain evidence="2">CBS2887</strain>
    </source>
</reference>
<sequence length="115" mass="12788">MALRNYMYYKHQDDLKDRIAPGVDRSSLNSTQTISPHTLPAQTVTPNTTPFISCRRKKLTPTQLRKLNDLKIQEAEKEKSSEMPKVTAAPMSSSSSEGSEDGSASMKAESEDKQL</sequence>
<organism evidence="2 3">
    <name type="scientific">Wickerhamomyces pijperi</name>
    <name type="common">Yeast</name>
    <name type="synonym">Pichia pijperi</name>
    <dbReference type="NCBI Taxonomy" id="599730"/>
    <lineage>
        <taxon>Eukaryota</taxon>
        <taxon>Fungi</taxon>
        <taxon>Dikarya</taxon>
        <taxon>Ascomycota</taxon>
        <taxon>Saccharomycotina</taxon>
        <taxon>Saccharomycetes</taxon>
        <taxon>Phaffomycetales</taxon>
        <taxon>Wickerhamomycetaceae</taxon>
        <taxon>Wickerhamomyces</taxon>
    </lineage>
</organism>
<feature type="compositionally biased region" description="Low complexity" evidence="1">
    <location>
        <begin position="92"/>
        <end position="105"/>
    </location>
</feature>
<evidence type="ECO:0000256" key="1">
    <source>
        <dbReference type="SAM" id="MobiDB-lite"/>
    </source>
</evidence>
<evidence type="ECO:0000313" key="2">
    <source>
        <dbReference type="EMBL" id="KAH3681383.1"/>
    </source>
</evidence>
<comment type="caution">
    <text evidence="2">The sequence shown here is derived from an EMBL/GenBank/DDBJ whole genome shotgun (WGS) entry which is preliminary data.</text>
</comment>
<name>A0A9P8PZU5_WICPI</name>